<evidence type="ECO:0000259" key="3">
    <source>
        <dbReference type="Pfam" id="PF18651"/>
    </source>
</evidence>
<dbReference type="Gene3D" id="2.60.40.10">
    <property type="entry name" value="Immunoglobulins"/>
    <property type="match status" value="1"/>
</dbReference>
<feature type="compositionally biased region" description="Low complexity" evidence="1">
    <location>
        <begin position="609"/>
        <end position="620"/>
    </location>
</feature>
<dbReference type="InterPro" id="IPR040683">
    <property type="entry name" value="CshA_NR2"/>
</dbReference>
<feature type="domain" description="GEVED" evidence="4">
    <location>
        <begin position="365"/>
        <end position="442"/>
    </location>
</feature>
<dbReference type="EMBL" id="CP049863">
    <property type="protein sequence ID" value="QIK62203.1"/>
    <property type="molecule type" value="Genomic_DNA"/>
</dbReference>
<keyword evidence="2" id="KW-0812">Transmembrane</keyword>
<feature type="transmembrane region" description="Helical" evidence="2">
    <location>
        <begin position="636"/>
        <end position="655"/>
    </location>
</feature>
<dbReference type="InterPro" id="IPR057687">
    <property type="entry name" value="DUF7927"/>
</dbReference>
<dbReference type="InterPro" id="IPR047589">
    <property type="entry name" value="DUF11_rpt"/>
</dbReference>
<dbReference type="Pfam" id="PF18651">
    <property type="entry name" value="CshA_NR2"/>
    <property type="match status" value="1"/>
</dbReference>
<accession>A0A6G7XCB6</accession>
<dbReference type="Pfam" id="PF25549">
    <property type="entry name" value="DUF7927"/>
    <property type="match status" value="1"/>
</dbReference>
<evidence type="ECO:0000256" key="2">
    <source>
        <dbReference type="SAM" id="Phobius"/>
    </source>
</evidence>
<keyword evidence="2" id="KW-0472">Membrane</keyword>
<name>A0A6G7XCB6_9MICO</name>
<dbReference type="NCBIfam" id="TIGR01451">
    <property type="entry name" value="B_ant_repeat"/>
    <property type="match status" value="1"/>
</dbReference>
<dbReference type="AlphaFoldDB" id="A0A6G7XCB6"/>
<evidence type="ECO:0000256" key="1">
    <source>
        <dbReference type="SAM" id="MobiDB-lite"/>
    </source>
</evidence>
<feature type="region of interest" description="Disordered" evidence="1">
    <location>
        <begin position="584"/>
        <end position="627"/>
    </location>
</feature>
<keyword evidence="2" id="KW-1133">Transmembrane helix</keyword>
<evidence type="ECO:0000259" key="4">
    <source>
        <dbReference type="Pfam" id="PF20009"/>
    </source>
</evidence>
<gene>
    <name evidence="6" type="ORF">G7068_02550</name>
</gene>
<reference evidence="6 7" key="1">
    <citation type="submission" date="2020-03" db="EMBL/GenBank/DDBJ databases">
        <title>Leucobacter sp. nov., isolated from beetles.</title>
        <authorList>
            <person name="Hyun D.-W."/>
            <person name="Bae J.-W."/>
        </authorList>
    </citation>
    <scope>NUCLEOTIDE SEQUENCE [LARGE SCALE GENOMIC DNA]</scope>
    <source>
        <strain evidence="6 7">HDW9C</strain>
    </source>
</reference>
<feature type="domain" description="Surface adhesin CshA non-repetitive" evidence="3">
    <location>
        <begin position="55"/>
        <end position="257"/>
    </location>
</feature>
<dbReference type="Pfam" id="PF20009">
    <property type="entry name" value="GEVED"/>
    <property type="match status" value="1"/>
</dbReference>
<organism evidence="6 7">
    <name type="scientific">Leucobacter viscericola</name>
    <dbReference type="NCBI Taxonomy" id="2714935"/>
    <lineage>
        <taxon>Bacteria</taxon>
        <taxon>Bacillati</taxon>
        <taxon>Actinomycetota</taxon>
        <taxon>Actinomycetes</taxon>
        <taxon>Micrococcales</taxon>
        <taxon>Microbacteriaceae</taxon>
        <taxon>Leucobacter</taxon>
    </lineage>
</organism>
<protein>
    <submittedName>
        <fullName evidence="6">DUF11 domain-containing protein</fullName>
    </submittedName>
</protein>
<dbReference type="RefSeq" id="WP_166288417.1">
    <property type="nucleotide sequence ID" value="NZ_CP049863.1"/>
</dbReference>
<keyword evidence="7" id="KW-1185">Reference proteome</keyword>
<dbReference type="InterPro" id="IPR045474">
    <property type="entry name" value="GEVED"/>
</dbReference>
<sequence>MHADLSPPRLTRRRGNAAAVRLFGAALAVFTLFFAPVAPAQATYADAGDGQHRGAVDWIEWGSDKTPIVNGSVSSSTRTLNNKPLTITCTASEVEGRAEAYRSGRWKGDALPILYSKGSTRENTLVAGIANTVDGTTVRFHLDCAASYGGERVPINGLVISDAESNNAGQGEYVSARPSGTATWRLLDRARNEGCTAATRAQLSAEGMLKLDSDGPECTYQNGSWRGPVATAFMEGATSASFELKGGGRSAIAIGVVLASDFGDAPESYGDAGAFIHQEWSGGIIPVGTSNLFEDVALADTTSGDVALGEIIDAEDSPLNSVDALGDDNDGDSDEDLIVPAQFDVEPGEVFELPPIVCGTKAHAAAWVDWNRDGVFSDAERSNVVSCENGTATLRWQVPGEGSEALKEGASFVRFRSAGDPAQLNSPVGMTSDGEVEDHAVQLFTPAPGLALSKTAEPVTESTLQSGETVHYTVTASNTGNQTLNPVTVTDDLSGVLPYAAYDENAVSSRGAEPLLSGEILSWEGQLEPGESVTLTYSFTVNEVEAAETILNLVQAKGLPPAGDLIVTPKVSTVHYLTVPRIILREPGPDPEPEPGPNPKAGPGPLAKPRPTDRPTPTSTGQNGAKLATTGASASVLPAALAIALSSGALLILGARRRFSKTRRP</sequence>
<evidence type="ECO:0000259" key="5">
    <source>
        <dbReference type="Pfam" id="PF25549"/>
    </source>
</evidence>
<feature type="domain" description="DUF7927" evidence="5">
    <location>
        <begin position="450"/>
        <end position="573"/>
    </location>
</feature>
<feature type="compositionally biased region" description="Pro residues" evidence="1">
    <location>
        <begin position="594"/>
        <end position="608"/>
    </location>
</feature>
<dbReference type="InterPro" id="IPR013783">
    <property type="entry name" value="Ig-like_fold"/>
</dbReference>
<dbReference type="Proteomes" id="UP000502677">
    <property type="component" value="Chromosome"/>
</dbReference>
<dbReference type="KEGG" id="lvi:G7068_02550"/>
<dbReference type="GO" id="GO:0005975">
    <property type="term" value="P:carbohydrate metabolic process"/>
    <property type="evidence" value="ECO:0007669"/>
    <property type="project" value="UniProtKB-ARBA"/>
</dbReference>
<evidence type="ECO:0000313" key="7">
    <source>
        <dbReference type="Proteomes" id="UP000502677"/>
    </source>
</evidence>
<proteinExistence type="predicted"/>
<evidence type="ECO:0000313" key="6">
    <source>
        <dbReference type="EMBL" id="QIK62203.1"/>
    </source>
</evidence>